<feature type="active site" evidence="1">
    <location>
        <position position="184"/>
    </location>
</feature>
<evidence type="ECO:0000256" key="2">
    <source>
        <dbReference type="PIRSR" id="PIRSR640198-2"/>
    </source>
</evidence>
<feature type="domain" description="Fido" evidence="3">
    <location>
        <begin position="97"/>
        <end position="243"/>
    </location>
</feature>
<sequence>MTWANLEQLNQRVQQLPAGRQQTSQQCSQVMVSAHSTMIEGSRVTVLEAFDFLLGSAPILGPGKPLVGYDMLGDHARALDLALRRADARQLPGSALVRKLAAAVMHSTGRATNTALGRVDPTQGDLRRGSVFIGGASSFPNAQKVPALVAALTSDLRERMPGAATLREQLELAFEAHQRLVGIHPFNDGNGRTSRLLMNYVQHYYGQPPLTIVFREDRRAYFAALEQSRVAEDLAIFVEFMRSQHGKSLMYQLTAANPSNTDTLQID</sequence>
<reference evidence="4 5" key="1">
    <citation type="journal article" date="2019" name="Environ. Microbiol.">
        <title>Species interactions and distinct microbial communities in high Arctic permafrost affected cryosols are associated with the CH4 and CO2 gas fluxes.</title>
        <authorList>
            <person name="Altshuler I."/>
            <person name="Hamel J."/>
            <person name="Turney S."/>
            <person name="Magnuson E."/>
            <person name="Levesque R."/>
            <person name="Greer C."/>
            <person name="Whyte L.G."/>
        </authorList>
    </citation>
    <scope>NUCLEOTIDE SEQUENCE [LARGE SCALE GENOMIC DNA]</scope>
    <source>
        <strain evidence="4 5">S9.2P</strain>
    </source>
</reference>
<dbReference type="SUPFAM" id="SSF140931">
    <property type="entry name" value="Fic-like"/>
    <property type="match status" value="1"/>
</dbReference>
<dbReference type="EMBL" id="RCYZ01000013">
    <property type="protein sequence ID" value="TPG59481.1"/>
    <property type="molecule type" value="Genomic_DNA"/>
</dbReference>
<dbReference type="InterPro" id="IPR040198">
    <property type="entry name" value="Fido_containing"/>
</dbReference>
<proteinExistence type="predicted"/>
<evidence type="ECO:0000313" key="5">
    <source>
        <dbReference type="Proteomes" id="UP000317646"/>
    </source>
</evidence>
<dbReference type="InterPro" id="IPR003812">
    <property type="entry name" value="Fido"/>
</dbReference>
<dbReference type="InterPro" id="IPR036597">
    <property type="entry name" value="Fido-like_dom_sf"/>
</dbReference>
<organism evidence="4 5">
    <name type="scientific">Hymenobacter nivis</name>
    <dbReference type="NCBI Taxonomy" id="1850093"/>
    <lineage>
        <taxon>Bacteria</taxon>
        <taxon>Pseudomonadati</taxon>
        <taxon>Bacteroidota</taxon>
        <taxon>Cytophagia</taxon>
        <taxon>Cytophagales</taxon>
        <taxon>Hymenobacteraceae</taxon>
        <taxon>Hymenobacter</taxon>
    </lineage>
</organism>
<comment type="caution">
    <text evidence="4">The sequence shown here is derived from an EMBL/GenBank/DDBJ whole genome shotgun (WGS) entry which is preliminary data.</text>
</comment>
<accession>A0A502GCL3</accession>
<name>A0A502GCL3_9BACT</name>
<evidence type="ECO:0000313" key="4">
    <source>
        <dbReference type="EMBL" id="TPG59481.1"/>
    </source>
</evidence>
<keyword evidence="5" id="KW-1185">Reference proteome</keyword>
<dbReference type="PROSITE" id="PS51459">
    <property type="entry name" value="FIDO"/>
    <property type="match status" value="1"/>
</dbReference>
<dbReference type="RefSeq" id="WP_140469497.1">
    <property type="nucleotide sequence ID" value="NZ_RCYZ01000013.1"/>
</dbReference>
<keyword evidence="2" id="KW-0067">ATP-binding</keyword>
<dbReference type="Gene3D" id="1.10.3290.10">
    <property type="entry name" value="Fido-like domain"/>
    <property type="match status" value="1"/>
</dbReference>
<evidence type="ECO:0000259" key="3">
    <source>
        <dbReference type="PROSITE" id="PS51459"/>
    </source>
</evidence>
<feature type="binding site" evidence="2">
    <location>
        <begin position="188"/>
        <end position="195"/>
    </location>
    <ligand>
        <name>ATP</name>
        <dbReference type="ChEBI" id="CHEBI:30616"/>
    </ligand>
</feature>
<dbReference type="GO" id="GO:0005524">
    <property type="term" value="F:ATP binding"/>
    <property type="evidence" value="ECO:0007669"/>
    <property type="project" value="UniProtKB-KW"/>
</dbReference>
<dbReference type="PANTHER" id="PTHR13504">
    <property type="entry name" value="FIDO DOMAIN-CONTAINING PROTEIN DDB_G0283145"/>
    <property type="match status" value="1"/>
</dbReference>
<keyword evidence="2" id="KW-0547">Nucleotide-binding</keyword>
<evidence type="ECO:0000256" key="1">
    <source>
        <dbReference type="PIRSR" id="PIRSR640198-1"/>
    </source>
</evidence>
<dbReference type="Proteomes" id="UP000317646">
    <property type="component" value="Unassembled WGS sequence"/>
</dbReference>
<dbReference type="AlphaFoldDB" id="A0A502GCL3"/>
<protein>
    <submittedName>
        <fullName evidence="4">Fic family protein</fullName>
    </submittedName>
</protein>
<dbReference type="Pfam" id="PF02661">
    <property type="entry name" value="Fic"/>
    <property type="match status" value="1"/>
</dbReference>
<gene>
    <name evidence="4" type="ORF">EAH73_21455</name>
</gene>
<dbReference type="OrthoDB" id="9813719at2"/>
<dbReference type="PANTHER" id="PTHR13504:SF38">
    <property type="entry name" value="FIDO DOMAIN-CONTAINING PROTEIN"/>
    <property type="match status" value="1"/>
</dbReference>